<reference evidence="2 3" key="1">
    <citation type="submission" date="2013-08" db="EMBL/GenBank/DDBJ databases">
        <title>Genome sequencing of Cellulomonas carbonis T26.</title>
        <authorList>
            <person name="Chen F."/>
            <person name="Li Y."/>
            <person name="Wang G."/>
        </authorList>
    </citation>
    <scope>NUCLEOTIDE SEQUENCE [LARGE SCALE GENOMIC DNA]</scope>
    <source>
        <strain evidence="2 3">T26</strain>
    </source>
</reference>
<keyword evidence="1" id="KW-1133">Transmembrane helix</keyword>
<evidence type="ECO:0000313" key="3">
    <source>
        <dbReference type="Proteomes" id="UP000029839"/>
    </source>
</evidence>
<name>A0A0A0BMM2_9CELL</name>
<evidence type="ECO:0008006" key="4">
    <source>
        <dbReference type="Google" id="ProtNLM"/>
    </source>
</evidence>
<gene>
    <name evidence="2" type="ORF">N868_03195</name>
</gene>
<organism evidence="2 3">
    <name type="scientific">Cellulomonas carbonis T26</name>
    <dbReference type="NCBI Taxonomy" id="947969"/>
    <lineage>
        <taxon>Bacteria</taxon>
        <taxon>Bacillati</taxon>
        <taxon>Actinomycetota</taxon>
        <taxon>Actinomycetes</taxon>
        <taxon>Micrococcales</taxon>
        <taxon>Cellulomonadaceae</taxon>
        <taxon>Cellulomonas</taxon>
    </lineage>
</organism>
<keyword evidence="1" id="KW-0812">Transmembrane</keyword>
<keyword evidence="1" id="KW-0472">Membrane</keyword>
<evidence type="ECO:0000256" key="1">
    <source>
        <dbReference type="SAM" id="Phobius"/>
    </source>
</evidence>
<feature type="transmembrane region" description="Helical" evidence="1">
    <location>
        <begin position="38"/>
        <end position="57"/>
    </location>
</feature>
<comment type="caution">
    <text evidence="2">The sequence shown here is derived from an EMBL/GenBank/DDBJ whole genome shotgun (WGS) entry which is preliminary data.</text>
</comment>
<evidence type="ECO:0000313" key="2">
    <source>
        <dbReference type="EMBL" id="KGM09201.1"/>
    </source>
</evidence>
<keyword evidence="3" id="KW-1185">Reference proteome</keyword>
<dbReference type="AlphaFoldDB" id="A0A0A0BMM2"/>
<reference evidence="2 3" key="2">
    <citation type="journal article" date="2015" name="Stand. Genomic Sci.">
        <title>Draft genome sequence of Cellulomonas carbonis T26(T) and comparative analysis of six Cellulomonas genomes.</title>
        <authorList>
            <person name="Zhuang W."/>
            <person name="Zhang S."/>
            <person name="Xia X."/>
            <person name="Wang G."/>
        </authorList>
    </citation>
    <scope>NUCLEOTIDE SEQUENCE [LARGE SCALE GENOMIC DNA]</scope>
    <source>
        <strain evidence="2 3">T26</strain>
    </source>
</reference>
<proteinExistence type="predicted"/>
<dbReference type="Proteomes" id="UP000029839">
    <property type="component" value="Unassembled WGS sequence"/>
</dbReference>
<accession>A0A0A0BMM2</accession>
<feature type="non-terminal residue" evidence="2">
    <location>
        <position position="143"/>
    </location>
</feature>
<protein>
    <recommendedName>
        <fullName evidence="4">Tetratricopeptide repeat protein</fullName>
    </recommendedName>
</protein>
<dbReference type="EMBL" id="AXCY01000114">
    <property type="protein sequence ID" value="KGM09201.1"/>
    <property type="molecule type" value="Genomic_DNA"/>
</dbReference>
<sequence length="143" mass="15317">MMRRGLLAALALSALLLVYVVAVAGRGVALVRTGEPVGVAMGAGVLVLPVLGLWLLWREWRLAADVQRMADELARAGALPVDDLPRSPGGRVDRAAADAAFAVARDDVDRAPGEWATWFRLGFAYDAAGDRRRAREALRTAAR</sequence>